<accession>A0ABU2LBJ5</accession>
<dbReference type="Pfam" id="PF01381">
    <property type="entry name" value="HTH_3"/>
    <property type="match status" value="1"/>
</dbReference>
<name>A0ABU2LBJ5_9ACTN</name>
<proteinExistence type="predicted"/>
<dbReference type="RefSeq" id="WP_311631905.1">
    <property type="nucleotide sequence ID" value="NZ_JAVREN010000028.1"/>
</dbReference>
<dbReference type="EMBL" id="JAVREN010000028">
    <property type="protein sequence ID" value="MDT0308956.1"/>
    <property type="molecule type" value="Genomic_DNA"/>
</dbReference>
<dbReference type="SUPFAM" id="SSF47413">
    <property type="entry name" value="lambda repressor-like DNA-binding domains"/>
    <property type="match status" value="1"/>
</dbReference>
<dbReference type="InterPro" id="IPR050807">
    <property type="entry name" value="TransReg_Diox_bact_type"/>
</dbReference>
<dbReference type="InterPro" id="IPR010982">
    <property type="entry name" value="Lambda_DNA-bd_dom_sf"/>
</dbReference>
<sequence>MPASPATPAVPVEGIGSRIKEVRLIRGYTLRELARRAHVSPAQLSRIETGQRYASPAIVAGVARALSVSVSVLYGQPYIHMLQQDQLDALLSPIAGSLDDWDIGPGEGDPPPRPLAVLEAAVRELDGKREAGQQFEVAEALPGLIAEVNATVLLNERPGRDRERAFWLQAQLGRTAYVATRRLGFIDLARHALGRMAAAAPHSGDPRQVAIERWDRARLLGDATRADKGFRLVHQALRDLDDDRTPATRAVRGALYLEAAVLARRAGVPDTAAEWLGRARELAQATGELPHYGLVFGPTNVAIHTMSVASGHDRHGEALRIARGLRIPEDYPKARAASYWASRARSEAWTAQHEAAQRSLERARQVAPQQTRYHPGVHETVGTLLRARSRVPDPLRDYAQWCGI</sequence>
<reference evidence="4" key="1">
    <citation type="submission" date="2023-07" db="EMBL/GenBank/DDBJ databases">
        <title>30 novel species of actinomycetes from the DSMZ collection.</title>
        <authorList>
            <person name="Nouioui I."/>
        </authorList>
    </citation>
    <scope>NUCLEOTIDE SEQUENCE [LARGE SCALE GENOMIC DNA]</scope>
    <source>
        <strain evidence="4">DSM 44917</strain>
    </source>
</reference>
<organism evidence="3 4">
    <name type="scientific">Streptomyces boetiae</name>
    <dbReference type="NCBI Taxonomy" id="3075541"/>
    <lineage>
        <taxon>Bacteria</taxon>
        <taxon>Bacillati</taxon>
        <taxon>Actinomycetota</taxon>
        <taxon>Actinomycetes</taxon>
        <taxon>Kitasatosporales</taxon>
        <taxon>Streptomycetaceae</taxon>
        <taxon>Streptomyces</taxon>
    </lineage>
</organism>
<dbReference type="PROSITE" id="PS50943">
    <property type="entry name" value="HTH_CROC1"/>
    <property type="match status" value="1"/>
</dbReference>
<protein>
    <submittedName>
        <fullName evidence="3">Helix-turn-helix transcriptional regulator</fullName>
    </submittedName>
</protein>
<dbReference type="Gene3D" id="1.10.260.40">
    <property type="entry name" value="lambda repressor-like DNA-binding domains"/>
    <property type="match status" value="1"/>
</dbReference>
<dbReference type="SMART" id="SM00530">
    <property type="entry name" value="HTH_XRE"/>
    <property type="match status" value="1"/>
</dbReference>
<evidence type="ECO:0000256" key="1">
    <source>
        <dbReference type="ARBA" id="ARBA00023125"/>
    </source>
</evidence>
<feature type="domain" description="HTH cro/C1-type" evidence="2">
    <location>
        <begin position="19"/>
        <end position="73"/>
    </location>
</feature>
<dbReference type="InterPro" id="IPR001387">
    <property type="entry name" value="Cro/C1-type_HTH"/>
</dbReference>
<keyword evidence="4" id="KW-1185">Reference proteome</keyword>
<dbReference type="PANTHER" id="PTHR46797:SF1">
    <property type="entry name" value="METHYLPHOSPHONATE SYNTHASE"/>
    <property type="match status" value="1"/>
</dbReference>
<evidence type="ECO:0000313" key="4">
    <source>
        <dbReference type="Proteomes" id="UP001183388"/>
    </source>
</evidence>
<keyword evidence="1" id="KW-0238">DNA-binding</keyword>
<dbReference type="PANTHER" id="PTHR46797">
    <property type="entry name" value="HTH-TYPE TRANSCRIPTIONAL REGULATOR"/>
    <property type="match status" value="1"/>
</dbReference>
<evidence type="ECO:0000259" key="2">
    <source>
        <dbReference type="PROSITE" id="PS50943"/>
    </source>
</evidence>
<dbReference type="CDD" id="cd00093">
    <property type="entry name" value="HTH_XRE"/>
    <property type="match status" value="1"/>
</dbReference>
<dbReference type="Proteomes" id="UP001183388">
    <property type="component" value="Unassembled WGS sequence"/>
</dbReference>
<comment type="caution">
    <text evidence="3">The sequence shown here is derived from an EMBL/GenBank/DDBJ whole genome shotgun (WGS) entry which is preliminary data.</text>
</comment>
<gene>
    <name evidence="3" type="ORF">RM780_18595</name>
</gene>
<evidence type="ECO:0000313" key="3">
    <source>
        <dbReference type="EMBL" id="MDT0308956.1"/>
    </source>
</evidence>